<gene>
    <name evidence="1" type="ORF">METZ01_LOCUS371899</name>
</gene>
<accession>A0A382TB71</accession>
<organism evidence="1">
    <name type="scientific">marine metagenome</name>
    <dbReference type="NCBI Taxonomy" id="408172"/>
    <lineage>
        <taxon>unclassified sequences</taxon>
        <taxon>metagenomes</taxon>
        <taxon>ecological metagenomes</taxon>
    </lineage>
</organism>
<reference evidence="1" key="1">
    <citation type="submission" date="2018-05" db="EMBL/GenBank/DDBJ databases">
        <authorList>
            <person name="Lanie J.A."/>
            <person name="Ng W.-L."/>
            <person name="Kazmierczak K.M."/>
            <person name="Andrzejewski T.M."/>
            <person name="Davidsen T.M."/>
            <person name="Wayne K.J."/>
            <person name="Tettelin H."/>
            <person name="Glass J.I."/>
            <person name="Rusch D."/>
            <person name="Podicherti R."/>
            <person name="Tsui H.-C.T."/>
            <person name="Winkler M.E."/>
        </authorList>
    </citation>
    <scope>NUCLEOTIDE SEQUENCE</scope>
</reference>
<protein>
    <submittedName>
        <fullName evidence="1">Uncharacterized protein</fullName>
    </submittedName>
</protein>
<name>A0A382TB71_9ZZZZ</name>
<dbReference type="AlphaFoldDB" id="A0A382TB71"/>
<proteinExistence type="predicted"/>
<evidence type="ECO:0000313" key="1">
    <source>
        <dbReference type="EMBL" id="SVD19045.1"/>
    </source>
</evidence>
<sequence>MFYGSEENNYGSKEMTVNYIDELITTKILKASGFFEYHAKTIIVTLHEALQ</sequence>
<dbReference type="EMBL" id="UINC01135097">
    <property type="protein sequence ID" value="SVD19045.1"/>
    <property type="molecule type" value="Genomic_DNA"/>
</dbReference>